<dbReference type="EMBL" id="FXLY01000008">
    <property type="protein sequence ID" value="SMN21667.1"/>
    <property type="molecule type" value="Genomic_DNA"/>
</dbReference>
<evidence type="ECO:0000313" key="6">
    <source>
        <dbReference type="Proteomes" id="UP000196158"/>
    </source>
</evidence>
<dbReference type="OrthoDB" id="10027013at2759"/>
<accession>A0A1X7R7M7</accession>
<proteinExistence type="inferred from homology"/>
<comment type="similarity">
    <text evidence="1">Belongs to the methyltransferase superfamily.</text>
</comment>
<dbReference type="AlphaFoldDB" id="A0A1X7R7M7"/>
<dbReference type="InterPro" id="IPR051052">
    <property type="entry name" value="Diverse_substrate_MTase"/>
</dbReference>
<evidence type="ECO:0000256" key="2">
    <source>
        <dbReference type="ARBA" id="ARBA00022603"/>
    </source>
</evidence>
<dbReference type="Gene3D" id="3.40.50.150">
    <property type="entry name" value="Vaccinia Virus protein VP39"/>
    <property type="match status" value="1"/>
</dbReference>
<dbReference type="GO" id="GO:0032259">
    <property type="term" value="P:methylation"/>
    <property type="evidence" value="ECO:0007669"/>
    <property type="project" value="UniProtKB-KW"/>
</dbReference>
<gene>
    <name evidence="5" type="ORF">KASA_0K03542G</name>
</gene>
<dbReference type="InterPro" id="IPR013216">
    <property type="entry name" value="Methyltransf_11"/>
</dbReference>
<feature type="domain" description="Methyltransferase type 11" evidence="4">
    <location>
        <begin position="41"/>
        <end position="150"/>
    </location>
</feature>
<organism evidence="5 6">
    <name type="scientific">Maudiozyma saulgeensis</name>
    <dbReference type="NCBI Taxonomy" id="1789683"/>
    <lineage>
        <taxon>Eukaryota</taxon>
        <taxon>Fungi</taxon>
        <taxon>Dikarya</taxon>
        <taxon>Ascomycota</taxon>
        <taxon>Saccharomycotina</taxon>
        <taxon>Saccharomycetes</taxon>
        <taxon>Saccharomycetales</taxon>
        <taxon>Saccharomycetaceae</taxon>
        <taxon>Maudiozyma</taxon>
    </lineage>
</organism>
<keyword evidence="2 5" id="KW-0489">Methyltransferase</keyword>
<dbReference type="PANTHER" id="PTHR44942">
    <property type="entry name" value="METHYLTRANSF_11 DOMAIN-CONTAINING PROTEIN"/>
    <property type="match status" value="1"/>
</dbReference>
<keyword evidence="6" id="KW-1185">Reference proteome</keyword>
<dbReference type="Proteomes" id="UP000196158">
    <property type="component" value="Unassembled WGS sequence"/>
</dbReference>
<reference evidence="5 6" key="1">
    <citation type="submission" date="2017-04" db="EMBL/GenBank/DDBJ databases">
        <authorList>
            <person name="Afonso C.L."/>
            <person name="Miller P.J."/>
            <person name="Scott M.A."/>
            <person name="Spackman E."/>
            <person name="Goraichik I."/>
            <person name="Dimitrov K.M."/>
            <person name="Suarez D.L."/>
            <person name="Swayne D.E."/>
        </authorList>
    </citation>
    <scope>NUCLEOTIDE SEQUENCE [LARGE SCALE GENOMIC DNA]</scope>
</reference>
<dbReference type="PANTHER" id="PTHR44942:SF4">
    <property type="entry name" value="METHYLTRANSFERASE TYPE 11 DOMAIN-CONTAINING PROTEIN"/>
    <property type="match status" value="1"/>
</dbReference>
<evidence type="ECO:0000256" key="1">
    <source>
        <dbReference type="ARBA" id="ARBA00008361"/>
    </source>
</evidence>
<dbReference type="GO" id="GO:0008757">
    <property type="term" value="F:S-adenosylmethionine-dependent methyltransferase activity"/>
    <property type="evidence" value="ECO:0007669"/>
    <property type="project" value="InterPro"/>
</dbReference>
<evidence type="ECO:0000256" key="3">
    <source>
        <dbReference type="ARBA" id="ARBA00022679"/>
    </source>
</evidence>
<keyword evidence="3 5" id="KW-0808">Transferase</keyword>
<dbReference type="SUPFAM" id="SSF53335">
    <property type="entry name" value="S-adenosyl-L-methionine-dependent methyltransferases"/>
    <property type="match status" value="1"/>
</dbReference>
<sequence>MSQFSEADFGANGYSSARPDYPETFYKFLSNYHSGSNSQLVDVGCGPGTATFQLVKWLFNFSRFIGTDLSPPMINRANELAARVTGNSNNQNNSLVGKITFHVAACTDFSFLENKSCDMITAAECAHWFDFDAFQLEASKNLSSGGTIAIWGYIDSVLEQYPDTDSLMLDLQYGENKLGPYWEQPGRSILRGLLQDRHLNPELYERIEESHVMARDQPSAATNDFPLLITKEMPLSGYLAYLKTCSAYHAWQKDPKNQGSPDPCDELITTIQAMHPELKDLNYKVRVTWSSFYKVGTRRA</sequence>
<evidence type="ECO:0000313" key="5">
    <source>
        <dbReference type="EMBL" id="SMN21667.1"/>
    </source>
</evidence>
<dbReference type="InterPro" id="IPR029063">
    <property type="entry name" value="SAM-dependent_MTases_sf"/>
</dbReference>
<dbReference type="Pfam" id="PF08241">
    <property type="entry name" value="Methyltransf_11"/>
    <property type="match status" value="1"/>
</dbReference>
<dbReference type="CDD" id="cd02440">
    <property type="entry name" value="AdoMet_MTases"/>
    <property type="match status" value="1"/>
</dbReference>
<protein>
    <submittedName>
        <fullName evidence="5">Similar to Saccharomyces cerevisiae YER175C TMT1 Trans-aconitate methyltransferase</fullName>
    </submittedName>
</protein>
<dbReference type="STRING" id="1789683.A0A1X7R7M7"/>
<evidence type="ECO:0000259" key="4">
    <source>
        <dbReference type="Pfam" id="PF08241"/>
    </source>
</evidence>
<name>A0A1X7R7M7_9SACH</name>